<gene>
    <name evidence="3" type="ORF">NG900_04125</name>
</gene>
<keyword evidence="2" id="KW-0560">Oxidoreductase</keyword>
<dbReference type="PROSITE" id="PS00061">
    <property type="entry name" value="ADH_SHORT"/>
    <property type="match status" value="1"/>
</dbReference>
<accession>A0ABT1AGF3</accession>
<dbReference type="PANTHER" id="PTHR24321:SF11">
    <property type="entry name" value="BLR0893 PROTEIN"/>
    <property type="match status" value="1"/>
</dbReference>
<keyword evidence="4" id="KW-1185">Reference proteome</keyword>
<dbReference type="PANTHER" id="PTHR24321">
    <property type="entry name" value="DEHYDROGENASES, SHORT CHAIN"/>
    <property type="match status" value="1"/>
</dbReference>
<comment type="similarity">
    <text evidence="1">Belongs to the short-chain dehydrogenases/reductases (SDR) family.</text>
</comment>
<dbReference type="InterPro" id="IPR002347">
    <property type="entry name" value="SDR_fam"/>
</dbReference>
<evidence type="ECO:0000313" key="4">
    <source>
        <dbReference type="Proteomes" id="UP001162811"/>
    </source>
</evidence>
<name>A0ABT1AGF3_9RALS</name>
<dbReference type="NCBIfam" id="NF005559">
    <property type="entry name" value="PRK07231.1"/>
    <property type="match status" value="1"/>
</dbReference>
<sequence length="252" mass="26232">MKEFNDKVVLITGGSTGIGRAAAAAFARDGAKLVLADVNADVGEAFAAELRKGGSDALFVRTDVSRAEDCEAMVARALETFGRLDVAFNNAGISDAPQTATPEYSLDLWEKIIGINLSGVFYCMRYEIPALLKSGGGAIINTSSIAGQIAFPGTAGYTASKHGVVGLTKVVAAEYGARGIRCNALAPGMIETPMTKAALDSEQARAAMLPGIPARRFGKPEEMADVVVWLGSSRASYVNGAYIAADGGYLIQ</sequence>
<dbReference type="InterPro" id="IPR036291">
    <property type="entry name" value="NAD(P)-bd_dom_sf"/>
</dbReference>
<reference evidence="3" key="1">
    <citation type="submission" date="2022-06" db="EMBL/GenBank/DDBJ databases">
        <authorList>
            <person name="Lu C.-H."/>
        </authorList>
    </citation>
    <scope>NUCLEOTIDE SEQUENCE</scope>
    <source>
        <strain evidence="3">21MJYT02-11</strain>
    </source>
</reference>
<reference evidence="3" key="2">
    <citation type="journal article" date="2023" name="Front. Microbiol.">
        <title>Ralstonia chuxiongensis sp. nov., Ralstonia mojiangensis sp. nov., and Ralstonia soli sp. nov., isolated from tobacco fields, are three novel species in the family Burkholderiaceae.</title>
        <authorList>
            <person name="Lu C.H."/>
            <person name="Zhang Y.Y."/>
            <person name="Jiang N."/>
            <person name="Chen W."/>
            <person name="Shao X."/>
            <person name="Zhao Z.M."/>
            <person name="Lu W.L."/>
            <person name="Hu X."/>
            <person name="Xi Y.X."/>
            <person name="Zou S.Y."/>
            <person name="Wei Q.J."/>
            <person name="Lin Z.L."/>
            <person name="Gong L."/>
            <person name="Gai X.T."/>
            <person name="Zhang L.Q."/>
            <person name="Li J.Y."/>
            <person name="Jin Y."/>
            <person name="Xia Z.Y."/>
        </authorList>
    </citation>
    <scope>NUCLEOTIDE SEQUENCE</scope>
    <source>
        <strain evidence="3">21MJYT02-11</strain>
    </source>
</reference>
<dbReference type="PRINTS" id="PR00080">
    <property type="entry name" value="SDRFAMILY"/>
</dbReference>
<evidence type="ECO:0000313" key="3">
    <source>
        <dbReference type="EMBL" id="MCO5397383.1"/>
    </source>
</evidence>
<comment type="caution">
    <text evidence="3">The sequence shown here is derived from an EMBL/GenBank/DDBJ whole genome shotgun (WGS) entry which is preliminary data.</text>
</comment>
<evidence type="ECO:0000256" key="1">
    <source>
        <dbReference type="ARBA" id="ARBA00006484"/>
    </source>
</evidence>
<dbReference type="PRINTS" id="PR00081">
    <property type="entry name" value="GDHRDH"/>
</dbReference>
<dbReference type="Proteomes" id="UP001162811">
    <property type="component" value="Unassembled WGS sequence"/>
</dbReference>
<evidence type="ECO:0000256" key="2">
    <source>
        <dbReference type="ARBA" id="ARBA00023002"/>
    </source>
</evidence>
<proteinExistence type="inferred from homology"/>
<dbReference type="EMBL" id="JAMXHT010000002">
    <property type="protein sequence ID" value="MCO5397383.1"/>
    <property type="molecule type" value="Genomic_DNA"/>
</dbReference>
<protein>
    <submittedName>
        <fullName evidence="3">SDR family oxidoreductase</fullName>
    </submittedName>
</protein>
<organism evidence="3 4">
    <name type="scientific">Ralstonia soli</name>
    <dbReference type="NCBI Taxonomy" id="2953896"/>
    <lineage>
        <taxon>Bacteria</taxon>
        <taxon>Pseudomonadati</taxon>
        <taxon>Pseudomonadota</taxon>
        <taxon>Betaproteobacteria</taxon>
        <taxon>Burkholderiales</taxon>
        <taxon>Burkholderiaceae</taxon>
        <taxon>Ralstonia</taxon>
    </lineage>
</organism>
<dbReference type="Pfam" id="PF13561">
    <property type="entry name" value="adh_short_C2"/>
    <property type="match status" value="1"/>
</dbReference>
<dbReference type="InterPro" id="IPR020904">
    <property type="entry name" value="Sc_DH/Rdtase_CS"/>
</dbReference>
<dbReference type="SUPFAM" id="SSF51735">
    <property type="entry name" value="NAD(P)-binding Rossmann-fold domains"/>
    <property type="match status" value="1"/>
</dbReference>
<dbReference type="Gene3D" id="3.40.50.720">
    <property type="entry name" value="NAD(P)-binding Rossmann-like Domain"/>
    <property type="match status" value="1"/>
</dbReference>
<dbReference type="RefSeq" id="WP_252677024.1">
    <property type="nucleotide sequence ID" value="NZ_JAMXHT010000002.1"/>
</dbReference>